<comment type="similarity">
    <text evidence="1">Belongs to the AHA1 family.</text>
</comment>
<dbReference type="Proteomes" id="UP000272117">
    <property type="component" value="Unassembled WGS sequence"/>
</dbReference>
<dbReference type="RefSeq" id="WP_123126037.1">
    <property type="nucleotide sequence ID" value="NZ_RJJD01000003.1"/>
</dbReference>
<evidence type="ECO:0000256" key="1">
    <source>
        <dbReference type="ARBA" id="ARBA00006817"/>
    </source>
</evidence>
<dbReference type="InterPro" id="IPR023393">
    <property type="entry name" value="START-like_dom_sf"/>
</dbReference>
<evidence type="ECO:0000313" key="4">
    <source>
        <dbReference type="Proteomes" id="UP000272117"/>
    </source>
</evidence>
<dbReference type="OrthoDB" id="384974at2"/>
<comment type="caution">
    <text evidence="3">The sequence shown here is derived from an EMBL/GenBank/DDBJ whole genome shotgun (WGS) entry which is preliminary data.</text>
</comment>
<keyword evidence="4" id="KW-1185">Reference proteome</keyword>
<feature type="domain" description="Activator of Hsp90 ATPase homologue 1/2-like C-terminal" evidence="2">
    <location>
        <begin position="13"/>
        <end position="145"/>
    </location>
</feature>
<dbReference type="EMBL" id="RJJD01000003">
    <property type="protein sequence ID" value="RNI28979.1"/>
    <property type="molecule type" value="Genomic_DNA"/>
</dbReference>
<sequence>MEKTTIKKEIDINAPKEKVWNILLEDQYVRQWYAAFSEGAFAETDWQLGSKVLFKDTTNNGMIAKVVENTPNELLSVSYEGLLVNGEEDTQSDDAKAVQGGYETYRLLDSVGGTQLAIEGDMTPEYFDMMSEAWDKALLKIKELAEVHAN</sequence>
<dbReference type="Pfam" id="PF08327">
    <property type="entry name" value="AHSA1"/>
    <property type="match status" value="1"/>
</dbReference>
<dbReference type="SUPFAM" id="SSF55961">
    <property type="entry name" value="Bet v1-like"/>
    <property type="match status" value="1"/>
</dbReference>
<gene>
    <name evidence="3" type="ORF">EFB08_05970</name>
</gene>
<proteinExistence type="inferred from homology"/>
<evidence type="ECO:0000313" key="3">
    <source>
        <dbReference type="EMBL" id="RNI28979.1"/>
    </source>
</evidence>
<name>A0A3M9MU06_9BACT</name>
<dbReference type="AlphaFoldDB" id="A0A3M9MU06"/>
<evidence type="ECO:0000259" key="2">
    <source>
        <dbReference type="Pfam" id="PF08327"/>
    </source>
</evidence>
<accession>A0A3M9MU06</accession>
<organism evidence="3 4">
    <name type="scientific">Rufibacter latericius</name>
    <dbReference type="NCBI Taxonomy" id="2487040"/>
    <lineage>
        <taxon>Bacteria</taxon>
        <taxon>Pseudomonadati</taxon>
        <taxon>Bacteroidota</taxon>
        <taxon>Cytophagia</taxon>
        <taxon>Cytophagales</taxon>
        <taxon>Hymenobacteraceae</taxon>
        <taxon>Rufibacter</taxon>
    </lineage>
</organism>
<reference evidence="3 4" key="1">
    <citation type="submission" date="2018-11" db="EMBL/GenBank/DDBJ databases">
        <title>Rufibacter latericius sp. nov., isolated from water in Baiyang Lake.</title>
        <authorList>
            <person name="Yang Y."/>
        </authorList>
    </citation>
    <scope>NUCLEOTIDE SEQUENCE [LARGE SCALE GENOMIC DNA]</scope>
    <source>
        <strain evidence="3 4">R-22-1c-1</strain>
    </source>
</reference>
<dbReference type="Gene3D" id="3.30.530.20">
    <property type="match status" value="1"/>
</dbReference>
<dbReference type="InterPro" id="IPR013538">
    <property type="entry name" value="ASHA1/2-like_C"/>
</dbReference>
<protein>
    <submittedName>
        <fullName evidence="3">SRPBCC domain-containing protein</fullName>
    </submittedName>
</protein>
<dbReference type="CDD" id="cd07814">
    <property type="entry name" value="SRPBCC_CalC_Aha1-like"/>
    <property type="match status" value="1"/>
</dbReference>